<dbReference type="GO" id="GO:0005681">
    <property type="term" value="C:spliceosomal complex"/>
    <property type="evidence" value="ECO:0007669"/>
    <property type="project" value="UniProtKB-KW"/>
</dbReference>
<keyword evidence="6" id="KW-0540">Nuclease</keyword>
<keyword evidence="2" id="KW-0747">Spliceosome</keyword>
<reference evidence="6 7" key="1">
    <citation type="journal article" date="2018" name="Front. Plant Sci.">
        <title>Red Clover (Trifolium pratense) and Zigzag Clover (T. medium) - A Picture of Genomic Similarities and Differences.</title>
        <authorList>
            <person name="Dluhosova J."/>
            <person name="Istvanek J."/>
            <person name="Nedelnik J."/>
            <person name="Repkova J."/>
        </authorList>
    </citation>
    <scope>NUCLEOTIDE SEQUENCE [LARGE SCALE GENOMIC DNA]</scope>
    <source>
        <strain evidence="7">cv. 10/8</strain>
        <tissue evidence="6">Leaf</tissue>
    </source>
</reference>
<keyword evidence="6" id="KW-0378">Hydrolase</keyword>
<dbReference type="SUPFAM" id="SSF54928">
    <property type="entry name" value="RNA-binding domain, RBD"/>
    <property type="match status" value="1"/>
</dbReference>
<sequence>FTNFPEEASSEELWVVFRKYGRVAEVYIPKKLDKWGRRFGFVKFKEVNEVEVLGERLKDVWLGTFKLRVNRARFGRSEVKDEIPRKSEKKRQAINVEVTTPGKSFRTALLGIREEGSSSRETLCIKASVNEAFLKELKGSMVVTLARERDVRRIRTTLFMEGFQSIRVTHMGGNMALLCSSVEGDIAKLVRSKNECLDYYFSEMKPWEPGLFAKHRELWVQVYG</sequence>
<evidence type="ECO:0000256" key="3">
    <source>
        <dbReference type="ARBA" id="ARBA00023187"/>
    </source>
</evidence>
<dbReference type="GO" id="GO:0008380">
    <property type="term" value="P:RNA splicing"/>
    <property type="evidence" value="ECO:0007669"/>
    <property type="project" value="UniProtKB-KW"/>
</dbReference>
<dbReference type="InterPro" id="IPR050907">
    <property type="entry name" value="SRSF"/>
</dbReference>
<evidence type="ECO:0000256" key="4">
    <source>
        <dbReference type="PROSITE-ProRule" id="PRU00176"/>
    </source>
</evidence>
<dbReference type="PANTHER" id="PTHR23147">
    <property type="entry name" value="SERINE/ARGININE RICH SPLICING FACTOR"/>
    <property type="match status" value="1"/>
</dbReference>
<dbReference type="GO" id="GO:0004527">
    <property type="term" value="F:exonuclease activity"/>
    <property type="evidence" value="ECO:0007669"/>
    <property type="project" value="UniProtKB-KW"/>
</dbReference>
<evidence type="ECO:0000313" key="7">
    <source>
        <dbReference type="Proteomes" id="UP000265520"/>
    </source>
</evidence>
<keyword evidence="6" id="KW-0269">Exonuclease</keyword>
<feature type="non-terminal residue" evidence="6">
    <location>
        <position position="224"/>
    </location>
</feature>
<dbReference type="Pfam" id="PF00076">
    <property type="entry name" value="RRM_1"/>
    <property type="match status" value="1"/>
</dbReference>
<protein>
    <submittedName>
        <fullName evidence="6">Endonuclease/exonuclease/phosphatase family protein</fullName>
    </submittedName>
</protein>
<dbReference type="GO" id="GO:0003723">
    <property type="term" value="F:RNA binding"/>
    <property type="evidence" value="ECO:0007669"/>
    <property type="project" value="UniProtKB-UniRule"/>
</dbReference>
<dbReference type="InterPro" id="IPR035979">
    <property type="entry name" value="RBD_domain_sf"/>
</dbReference>
<accession>A0A392Q104</accession>
<evidence type="ECO:0000256" key="2">
    <source>
        <dbReference type="ARBA" id="ARBA00022728"/>
    </source>
</evidence>
<keyword evidence="7" id="KW-1185">Reference proteome</keyword>
<keyword evidence="4" id="KW-0694">RNA-binding</keyword>
<evidence type="ECO:0000256" key="1">
    <source>
        <dbReference type="ARBA" id="ARBA00022664"/>
    </source>
</evidence>
<dbReference type="Proteomes" id="UP000265520">
    <property type="component" value="Unassembled WGS sequence"/>
</dbReference>
<dbReference type="GO" id="GO:0004519">
    <property type="term" value="F:endonuclease activity"/>
    <property type="evidence" value="ECO:0007669"/>
    <property type="project" value="UniProtKB-KW"/>
</dbReference>
<evidence type="ECO:0000259" key="5">
    <source>
        <dbReference type="PROSITE" id="PS50102"/>
    </source>
</evidence>
<dbReference type="PROSITE" id="PS50102">
    <property type="entry name" value="RRM"/>
    <property type="match status" value="1"/>
</dbReference>
<dbReference type="EMBL" id="LXQA010105749">
    <property type="protein sequence ID" value="MCI17509.1"/>
    <property type="molecule type" value="Genomic_DNA"/>
</dbReference>
<comment type="caution">
    <text evidence="6">The sequence shown here is derived from an EMBL/GenBank/DDBJ whole genome shotgun (WGS) entry which is preliminary data.</text>
</comment>
<feature type="non-terminal residue" evidence="6">
    <location>
        <position position="1"/>
    </location>
</feature>
<dbReference type="InterPro" id="IPR000504">
    <property type="entry name" value="RRM_dom"/>
</dbReference>
<evidence type="ECO:0000313" key="6">
    <source>
        <dbReference type="EMBL" id="MCI17509.1"/>
    </source>
</evidence>
<keyword evidence="1" id="KW-0507">mRNA processing</keyword>
<feature type="domain" description="RRM" evidence="5">
    <location>
        <begin position="1"/>
        <end position="74"/>
    </location>
</feature>
<dbReference type="GO" id="GO:0006397">
    <property type="term" value="P:mRNA processing"/>
    <property type="evidence" value="ECO:0007669"/>
    <property type="project" value="UniProtKB-KW"/>
</dbReference>
<dbReference type="InterPro" id="IPR012677">
    <property type="entry name" value="Nucleotide-bd_a/b_plait_sf"/>
</dbReference>
<keyword evidence="3" id="KW-0508">mRNA splicing</keyword>
<dbReference type="AlphaFoldDB" id="A0A392Q104"/>
<name>A0A392Q104_9FABA</name>
<dbReference type="CDD" id="cd00590">
    <property type="entry name" value="RRM_SF"/>
    <property type="match status" value="1"/>
</dbReference>
<keyword evidence="6" id="KW-0255">Endonuclease</keyword>
<organism evidence="6 7">
    <name type="scientific">Trifolium medium</name>
    <dbReference type="NCBI Taxonomy" id="97028"/>
    <lineage>
        <taxon>Eukaryota</taxon>
        <taxon>Viridiplantae</taxon>
        <taxon>Streptophyta</taxon>
        <taxon>Embryophyta</taxon>
        <taxon>Tracheophyta</taxon>
        <taxon>Spermatophyta</taxon>
        <taxon>Magnoliopsida</taxon>
        <taxon>eudicotyledons</taxon>
        <taxon>Gunneridae</taxon>
        <taxon>Pentapetalae</taxon>
        <taxon>rosids</taxon>
        <taxon>fabids</taxon>
        <taxon>Fabales</taxon>
        <taxon>Fabaceae</taxon>
        <taxon>Papilionoideae</taxon>
        <taxon>50 kb inversion clade</taxon>
        <taxon>NPAAA clade</taxon>
        <taxon>Hologalegina</taxon>
        <taxon>IRL clade</taxon>
        <taxon>Trifolieae</taxon>
        <taxon>Trifolium</taxon>
    </lineage>
</organism>
<proteinExistence type="predicted"/>
<dbReference type="Gene3D" id="3.30.70.330">
    <property type="match status" value="1"/>
</dbReference>